<reference evidence="4 6" key="3">
    <citation type="journal article" name="Genome Announc.">
        <title>Complete Genome Sequence of Pseudomonas balearica DSM 6083T.</title>
        <authorList>
            <person name="Bennasar-Figueras A."/>
            <person name="Salva-Serra F."/>
            <person name="Jaen-Luchoro D."/>
            <person name="Segui C."/>
            <person name="Aliaga F."/>
            <person name="Busquets A."/>
            <person name="Gomila M."/>
            <person name="Moore E.R."/>
            <person name="Lalucat J."/>
        </authorList>
    </citation>
    <scope>NUCLEOTIDE SEQUENCE [LARGE SCALE GENOMIC DNA]</scope>
    <source>
        <strain evidence="6">DSM 6083</strain>
        <strain evidence="4">DSM6083</strain>
    </source>
</reference>
<dbReference type="SMART" id="SM00448">
    <property type="entry name" value="REC"/>
    <property type="match status" value="1"/>
</dbReference>
<dbReference type="PROSITE" id="PS50110">
    <property type="entry name" value="RESPONSE_REGULATORY"/>
    <property type="match status" value="1"/>
</dbReference>
<dbReference type="InterPro" id="IPR011006">
    <property type="entry name" value="CheY-like_superfamily"/>
</dbReference>
<dbReference type="EMBL" id="CP007511">
    <property type="protein sequence ID" value="AJE13672.1"/>
    <property type="molecule type" value="Genomic_DNA"/>
</dbReference>
<evidence type="ECO:0000256" key="2">
    <source>
        <dbReference type="PROSITE-ProRule" id="PRU00169"/>
    </source>
</evidence>
<evidence type="ECO:0000313" key="5">
    <source>
        <dbReference type="EMBL" id="SDL93920.1"/>
    </source>
</evidence>
<dbReference type="Proteomes" id="UP000031271">
    <property type="component" value="Chromosome"/>
</dbReference>
<gene>
    <name evidence="4" type="ORF">CL52_00925</name>
    <name evidence="5" type="ORF">SAMN05660875_101190</name>
</gene>
<dbReference type="Pfam" id="PF00072">
    <property type="entry name" value="Response_reg"/>
    <property type="match status" value="1"/>
</dbReference>
<sequence length="128" mass="14183">MSELRRILHIEDDPSIQSVTKLALEAVGGFEVLSCSSGAEALREAPGFAPDFVLLDVMMPGMDGPETLARLRECIDLEKIPVAFMTAKVQSSEIDHLRKLGARDVIIKPFDPMRLAEQIRSIWSAGRY</sequence>
<evidence type="ECO:0000313" key="4">
    <source>
        <dbReference type="EMBL" id="AJE13672.1"/>
    </source>
</evidence>
<dbReference type="SUPFAM" id="SSF52172">
    <property type="entry name" value="CheY-like"/>
    <property type="match status" value="1"/>
</dbReference>
<dbReference type="PANTHER" id="PTHR44591:SF3">
    <property type="entry name" value="RESPONSE REGULATORY DOMAIN-CONTAINING PROTEIN"/>
    <property type="match status" value="1"/>
</dbReference>
<dbReference type="EMBL" id="FNHO01000001">
    <property type="protein sequence ID" value="SDL93920.1"/>
    <property type="molecule type" value="Genomic_DNA"/>
</dbReference>
<name>A0A8D4BZU6_9GAMM</name>
<reference evidence="5 7" key="2">
    <citation type="submission" date="2016-10" db="EMBL/GenBank/DDBJ databases">
        <authorList>
            <person name="Varghese N."/>
            <person name="Submissions S."/>
        </authorList>
    </citation>
    <scope>NUCLEOTIDE SEQUENCE [LARGE SCALE GENOMIC DNA]</scope>
    <source>
        <strain evidence="5 7">DSM 6083</strain>
    </source>
</reference>
<evidence type="ECO:0000259" key="3">
    <source>
        <dbReference type="PROSITE" id="PS50110"/>
    </source>
</evidence>
<protein>
    <submittedName>
        <fullName evidence="4">Chemotaxis protein CheY</fullName>
    </submittedName>
    <submittedName>
        <fullName evidence="5">Response regulator receiver domain-containing protein</fullName>
    </submittedName>
</protein>
<evidence type="ECO:0000313" key="6">
    <source>
        <dbReference type="Proteomes" id="UP000031271"/>
    </source>
</evidence>
<proteinExistence type="predicted"/>
<dbReference type="InterPro" id="IPR001789">
    <property type="entry name" value="Sig_transdc_resp-reg_receiver"/>
</dbReference>
<feature type="modified residue" description="4-aspartylphosphate" evidence="2">
    <location>
        <position position="56"/>
    </location>
</feature>
<reference evidence="6" key="1">
    <citation type="submission" date="2014-03" db="EMBL/GenBank/DDBJ databases">
        <title>Complete genome of Pseudomonas balearica DSM 6083T, a sewage water isolate from an enrichment with 2-methylnaphthalene.</title>
        <authorList>
            <person name="Salva-Serra F."/>
            <person name="Jaen-Luchoro D."/>
            <person name="Busquets A."/>
            <person name="Pena A."/>
            <person name="Gomila M."/>
            <person name="Bosch R."/>
            <person name="Nogales B."/>
            <person name="Garcia-Valdes E."/>
            <person name="Lalucat J."/>
            <person name="Bennasar A."/>
        </authorList>
    </citation>
    <scope>NUCLEOTIDE SEQUENCE [LARGE SCALE GENOMIC DNA]</scope>
    <source>
        <strain evidence="6">DSM 6083</strain>
    </source>
</reference>
<evidence type="ECO:0000313" key="7">
    <source>
        <dbReference type="Proteomes" id="UP000182276"/>
    </source>
</evidence>
<keyword evidence="7" id="KW-1185">Reference proteome</keyword>
<accession>A0A8D4BZU6</accession>
<organism evidence="4 6">
    <name type="scientific">Stutzerimonas balearica DSM 6083</name>
    <dbReference type="NCBI Taxonomy" id="1123016"/>
    <lineage>
        <taxon>Bacteria</taxon>
        <taxon>Pseudomonadati</taxon>
        <taxon>Pseudomonadota</taxon>
        <taxon>Gammaproteobacteria</taxon>
        <taxon>Pseudomonadales</taxon>
        <taxon>Pseudomonadaceae</taxon>
        <taxon>Stutzerimonas</taxon>
    </lineage>
</organism>
<dbReference type="InterPro" id="IPR050595">
    <property type="entry name" value="Bact_response_regulator"/>
</dbReference>
<evidence type="ECO:0000256" key="1">
    <source>
        <dbReference type="ARBA" id="ARBA00022553"/>
    </source>
</evidence>
<dbReference type="Gene3D" id="3.40.50.2300">
    <property type="match status" value="1"/>
</dbReference>
<dbReference type="GO" id="GO:0000160">
    <property type="term" value="P:phosphorelay signal transduction system"/>
    <property type="evidence" value="ECO:0007669"/>
    <property type="project" value="InterPro"/>
</dbReference>
<feature type="domain" description="Response regulatory" evidence="3">
    <location>
        <begin position="6"/>
        <end position="123"/>
    </location>
</feature>
<dbReference type="KEGG" id="pbm:CL52_00925"/>
<keyword evidence="1 2" id="KW-0597">Phosphoprotein</keyword>
<dbReference type="PANTHER" id="PTHR44591">
    <property type="entry name" value="STRESS RESPONSE REGULATOR PROTEIN 1"/>
    <property type="match status" value="1"/>
</dbReference>
<dbReference type="Proteomes" id="UP000182276">
    <property type="component" value="Unassembled WGS sequence"/>
</dbReference>
<dbReference type="GeneID" id="77258491"/>
<dbReference type="RefSeq" id="WP_043217889.1">
    <property type="nucleotide sequence ID" value="NZ_CP007511.1"/>
</dbReference>
<dbReference type="AlphaFoldDB" id="A0A8D4BZU6"/>